<evidence type="ECO:0000256" key="1">
    <source>
        <dbReference type="SAM" id="MobiDB-lite"/>
    </source>
</evidence>
<organism evidence="2 3">
    <name type="scientific">Ceratodon purpureus</name>
    <name type="common">Fire moss</name>
    <name type="synonym">Dicranum purpureum</name>
    <dbReference type="NCBI Taxonomy" id="3225"/>
    <lineage>
        <taxon>Eukaryota</taxon>
        <taxon>Viridiplantae</taxon>
        <taxon>Streptophyta</taxon>
        <taxon>Embryophyta</taxon>
        <taxon>Bryophyta</taxon>
        <taxon>Bryophytina</taxon>
        <taxon>Bryopsida</taxon>
        <taxon>Dicranidae</taxon>
        <taxon>Pseudoditrichales</taxon>
        <taxon>Ditrichaceae</taxon>
        <taxon>Ceratodon</taxon>
    </lineage>
</organism>
<gene>
    <name evidence="2" type="ORF">KC19_9G017100</name>
</gene>
<feature type="region of interest" description="Disordered" evidence="1">
    <location>
        <begin position="1"/>
        <end position="92"/>
    </location>
</feature>
<comment type="caution">
    <text evidence="2">The sequence shown here is derived from an EMBL/GenBank/DDBJ whole genome shotgun (WGS) entry which is preliminary data.</text>
</comment>
<protein>
    <submittedName>
        <fullName evidence="2">Uncharacterized protein</fullName>
    </submittedName>
</protein>
<dbReference type="AlphaFoldDB" id="A0A8T0GRM9"/>
<proteinExistence type="predicted"/>
<accession>A0A8T0GRM9</accession>
<evidence type="ECO:0000313" key="3">
    <source>
        <dbReference type="Proteomes" id="UP000822688"/>
    </source>
</evidence>
<keyword evidence="3" id="KW-1185">Reference proteome</keyword>
<dbReference type="EMBL" id="CM026430">
    <property type="protein sequence ID" value="KAG0560834.1"/>
    <property type="molecule type" value="Genomic_DNA"/>
</dbReference>
<sequence length="122" mass="12742">MQSTHREPQPSANPQKILNTPKSESTRTMIPLAHESVIGTGEGGGGESEAVPEISGDPDDSPPAGVSNLQRQGAAKASAAGNLGQRASKGRNFGALSTWVDRELCGACRRGRNFVGCAWLRS</sequence>
<name>A0A8T0GRM9_CERPU</name>
<evidence type="ECO:0000313" key="2">
    <source>
        <dbReference type="EMBL" id="KAG0560834.1"/>
    </source>
</evidence>
<feature type="compositionally biased region" description="Polar residues" evidence="1">
    <location>
        <begin position="10"/>
        <end position="28"/>
    </location>
</feature>
<dbReference type="Proteomes" id="UP000822688">
    <property type="component" value="Chromosome 9"/>
</dbReference>
<reference evidence="2" key="1">
    <citation type="submission" date="2020-06" db="EMBL/GenBank/DDBJ databases">
        <title>WGS assembly of Ceratodon purpureus strain R40.</title>
        <authorList>
            <person name="Carey S.B."/>
            <person name="Jenkins J."/>
            <person name="Shu S."/>
            <person name="Lovell J.T."/>
            <person name="Sreedasyam A."/>
            <person name="Maumus F."/>
            <person name="Tiley G.P."/>
            <person name="Fernandez-Pozo N."/>
            <person name="Barry K."/>
            <person name="Chen C."/>
            <person name="Wang M."/>
            <person name="Lipzen A."/>
            <person name="Daum C."/>
            <person name="Saski C.A."/>
            <person name="Payton A.C."/>
            <person name="Mcbreen J.C."/>
            <person name="Conrad R.E."/>
            <person name="Kollar L.M."/>
            <person name="Olsson S."/>
            <person name="Huttunen S."/>
            <person name="Landis J.B."/>
            <person name="Wickett N.J."/>
            <person name="Johnson M.G."/>
            <person name="Rensing S.A."/>
            <person name="Grimwood J."/>
            <person name="Schmutz J."/>
            <person name="Mcdaniel S.F."/>
        </authorList>
    </citation>
    <scope>NUCLEOTIDE SEQUENCE</scope>
    <source>
        <strain evidence="2">R40</strain>
    </source>
</reference>